<dbReference type="EMBL" id="MU854561">
    <property type="protein sequence ID" value="KAK4032974.1"/>
    <property type="molecule type" value="Genomic_DNA"/>
</dbReference>
<evidence type="ECO:0000313" key="5">
    <source>
        <dbReference type="Proteomes" id="UP001303115"/>
    </source>
</evidence>
<protein>
    <submittedName>
        <fullName evidence="4">Glycosyltransferase family 1 protein</fullName>
    </submittedName>
</protein>
<dbReference type="AlphaFoldDB" id="A0AAN6P734"/>
<dbReference type="Pfam" id="PF06722">
    <property type="entry name" value="EryCIII-like_C"/>
    <property type="match status" value="1"/>
</dbReference>
<dbReference type="InterPro" id="IPR002213">
    <property type="entry name" value="UDP_glucos_trans"/>
</dbReference>
<keyword evidence="1" id="KW-0328">Glycosyltransferase</keyword>
<name>A0AAN6P734_9PEZI</name>
<evidence type="ECO:0000256" key="2">
    <source>
        <dbReference type="ARBA" id="ARBA00022679"/>
    </source>
</evidence>
<dbReference type="SUPFAM" id="SSF53756">
    <property type="entry name" value="UDP-Glycosyltransferase/glycogen phosphorylase"/>
    <property type="match status" value="1"/>
</dbReference>
<dbReference type="InterPro" id="IPR010610">
    <property type="entry name" value="EryCIII-like_C"/>
</dbReference>
<accession>A0AAN6P734</accession>
<dbReference type="Gene3D" id="3.40.50.2000">
    <property type="entry name" value="Glycogen Phosphorylase B"/>
    <property type="match status" value="2"/>
</dbReference>
<feature type="domain" description="Erythromycin biosynthesis protein CIII-like C-terminal" evidence="3">
    <location>
        <begin position="393"/>
        <end position="487"/>
    </location>
</feature>
<evidence type="ECO:0000256" key="1">
    <source>
        <dbReference type="ARBA" id="ARBA00022676"/>
    </source>
</evidence>
<sequence length="521" mass="57349">MRQLVRFSSAIALLAVVLGAFRLWAADRKPAELGTPVRGRNERSILFFTLAEAGQINVQLATAQALLEKHPDLVVHFASFPSMRQKVSHVSSLALKRTPSTQALVFHELPGPDRMVAMTRQMNGTGPLECLAHPPGARGAALLAEQLELALWPWSGEEHMAIYQRCLEVVEDVDPGLVVVDFAFRPAMDAVEQLNRHRAVISPLAMADIFATQQRYGAGLWKYPAWGTGFSFPVPWHQIPENVYVNLRLLYNLLANPQTKAAVKYLRDRGIGSHPLSFPKGVPFITQTLPGASIPVGFVPDGVSCAGAIVLDSAPAEEQDAELAAWVQRAPTIIVNLGSLFKYTPERATLMAEAIQRVLAANSEVQVLWKMARNTDVVDETFSETLAKHLSQDRVRIMDWLTVDMLPLLQLDKVVASVHHGGSSSFNEAVAAGVPQVVMPIWEDHYNFAQLVEDLGLGLYATRGTAPEWTVAGIAEPILRVVKQGEESRRWRKKAEEIGRLAQERPGRYVAAAELVRLLGV</sequence>
<evidence type="ECO:0000313" key="4">
    <source>
        <dbReference type="EMBL" id="KAK4032974.1"/>
    </source>
</evidence>
<comment type="caution">
    <text evidence="4">The sequence shown here is derived from an EMBL/GenBank/DDBJ whole genome shotgun (WGS) entry which is preliminary data.</text>
</comment>
<reference evidence="5" key="1">
    <citation type="journal article" date="2023" name="Mol. Phylogenet. Evol.">
        <title>Genome-scale phylogeny and comparative genomics of the fungal order Sordariales.</title>
        <authorList>
            <person name="Hensen N."/>
            <person name="Bonometti L."/>
            <person name="Westerberg I."/>
            <person name="Brannstrom I.O."/>
            <person name="Guillou S."/>
            <person name="Cros-Aarteil S."/>
            <person name="Calhoun S."/>
            <person name="Haridas S."/>
            <person name="Kuo A."/>
            <person name="Mondo S."/>
            <person name="Pangilinan J."/>
            <person name="Riley R."/>
            <person name="LaButti K."/>
            <person name="Andreopoulos B."/>
            <person name="Lipzen A."/>
            <person name="Chen C."/>
            <person name="Yan M."/>
            <person name="Daum C."/>
            <person name="Ng V."/>
            <person name="Clum A."/>
            <person name="Steindorff A."/>
            <person name="Ohm R.A."/>
            <person name="Martin F."/>
            <person name="Silar P."/>
            <person name="Natvig D.O."/>
            <person name="Lalanne C."/>
            <person name="Gautier V."/>
            <person name="Ament-Velasquez S.L."/>
            <person name="Kruys A."/>
            <person name="Hutchinson M.I."/>
            <person name="Powell A.J."/>
            <person name="Barry K."/>
            <person name="Miller A.N."/>
            <person name="Grigoriev I.V."/>
            <person name="Debuchy R."/>
            <person name="Gladieux P."/>
            <person name="Hiltunen Thoren M."/>
            <person name="Johannesson H."/>
        </authorList>
    </citation>
    <scope>NUCLEOTIDE SEQUENCE [LARGE SCALE GENOMIC DNA]</scope>
    <source>
        <strain evidence="5">CBS 284.82</strain>
    </source>
</reference>
<keyword evidence="5" id="KW-1185">Reference proteome</keyword>
<dbReference type="PANTHER" id="PTHR48043:SF145">
    <property type="entry name" value="FI06409P-RELATED"/>
    <property type="match status" value="1"/>
</dbReference>
<dbReference type="GO" id="GO:0008194">
    <property type="term" value="F:UDP-glycosyltransferase activity"/>
    <property type="evidence" value="ECO:0007669"/>
    <property type="project" value="InterPro"/>
</dbReference>
<evidence type="ECO:0000259" key="3">
    <source>
        <dbReference type="Pfam" id="PF06722"/>
    </source>
</evidence>
<gene>
    <name evidence="4" type="ORF">C8A01DRAFT_40592</name>
</gene>
<dbReference type="CDD" id="cd03784">
    <property type="entry name" value="GT1_Gtf-like"/>
    <property type="match status" value="1"/>
</dbReference>
<dbReference type="PANTHER" id="PTHR48043">
    <property type="entry name" value="EG:EG0003.4 PROTEIN-RELATED"/>
    <property type="match status" value="1"/>
</dbReference>
<proteinExistence type="predicted"/>
<dbReference type="GO" id="GO:0016758">
    <property type="term" value="F:hexosyltransferase activity"/>
    <property type="evidence" value="ECO:0007669"/>
    <property type="project" value="UniProtKB-ARBA"/>
</dbReference>
<dbReference type="InterPro" id="IPR050271">
    <property type="entry name" value="UDP-glycosyltransferase"/>
</dbReference>
<keyword evidence="2" id="KW-0808">Transferase</keyword>
<dbReference type="Proteomes" id="UP001303115">
    <property type="component" value="Unassembled WGS sequence"/>
</dbReference>
<organism evidence="4 5">
    <name type="scientific">Parachaetomium inaequale</name>
    <dbReference type="NCBI Taxonomy" id="2588326"/>
    <lineage>
        <taxon>Eukaryota</taxon>
        <taxon>Fungi</taxon>
        <taxon>Dikarya</taxon>
        <taxon>Ascomycota</taxon>
        <taxon>Pezizomycotina</taxon>
        <taxon>Sordariomycetes</taxon>
        <taxon>Sordariomycetidae</taxon>
        <taxon>Sordariales</taxon>
        <taxon>Chaetomiaceae</taxon>
        <taxon>Parachaetomium</taxon>
    </lineage>
</organism>